<gene>
    <name evidence="1" type="ORF">GCM10023198_45290</name>
</gene>
<organism evidence="1 2">
    <name type="scientific">Promicromonospora umidemergens</name>
    <dbReference type="NCBI Taxonomy" id="629679"/>
    <lineage>
        <taxon>Bacteria</taxon>
        <taxon>Bacillati</taxon>
        <taxon>Actinomycetota</taxon>
        <taxon>Actinomycetes</taxon>
        <taxon>Micrococcales</taxon>
        <taxon>Promicromonosporaceae</taxon>
        <taxon>Promicromonospora</taxon>
    </lineage>
</organism>
<evidence type="ECO:0000313" key="1">
    <source>
        <dbReference type="EMBL" id="GAA4716750.1"/>
    </source>
</evidence>
<protein>
    <submittedName>
        <fullName evidence="1">Uncharacterized protein</fullName>
    </submittedName>
</protein>
<proteinExistence type="predicted"/>
<dbReference type="EMBL" id="BAABHM010000025">
    <property type="protein sequence ID" value="GAA4716750.1"/>
    <property type="molecule type" value="Genomic_DNA"/>
</dbReference>
<sequence>MSGRVLGRRRGHDDWRRMIDTIVLGAKVAMIEPGAVQTELNDHITDADAKKTSQVNYRWTRWRPRTSPR</sequence>
<evidence type="ECO:0000313" key="2">
    <source>
        <dbReference type="Proteomes" id="UP001500843"/>
    </source>
</evidence>
<name>A0ABP8XX95_9MICO</name>
<comment type="caution">
    <text evidence="1">The sequence shown here is derived from an EMBL/GenBank/DDBJ whole genome shotgun (WGS) entry which is preliminary data.</text>
</comment>
<reference evidence="2" key="1">
    <citation type="journal article" date="2019" name="Int. J. Syst. Evol. Microbiol.">
        <title>The Global Catalogue of Microorganisms (GCM) 10K type strain sequencing project: providing services to taxonomists for standard genome sequencing and annotation.</title>
        <authorList>
            <consortium name="The Broad Institute Genomics Platform"/>
            <consortium name="The Broad Institute Genome Sequencing Center for Infectious Disease"/>
            <person name="Wu L."/>
            <person name="Ma J."/>
        </authorList>
    </citation>
    <scope>NUCLEOTIDE SEQUENCE [LARGE SCALE GENOMIC DNA]</scope>
    <source>
        <strain evidence="2">JCM 17975</strain>
    </source>
</reference>
<accession>A0ABP8XX95</accession>
<keyword evidence="2" id="KW-1185">Reference proteome</keyword>
<dbReference type="Proteomes" id="UP001500843">
    <property type="component" value="Unassembled WGS sequence"/>
</dbReference>